<name>A0AC60P4M5_IXOPE</name>
<proteinExistence type="predicted"/>
<keyword evidence="2" id="KW-1185">Reference proteome</keyword>
<organism evidence="1 2">
    <name type="scientific">Ixodes persulcatus</name>
    <name type="common">Taiga tick</name>
    <dbReference type="NCBI Taxonomy" id="34615"/>
    <lineage>
        <taxon>Eukaryota</taxon>
        <taxon>Metazoa</taxon>
        <taxon>Ecdysozoa</taxon>
        <taxon>Arthropoda</taxon>
        <taxon>Chelicerata</taxon>
        <taxon>Arachnida</taxon>
        <taxon>Acari</taxon>
        <taxon>Parasitiformes</taxon>
        <taxon>Ixodida</taxon>
        <taxon>Ixodoidea</taxon>
        <taxon>Ixodidae</taxon>
        <taxon>Ixodinae</taxon>
        <taxon>Ixodes</taxon>
    </lineage>
</organism>
<comment type="caution">
    <text evidence="1">The sequence shown here is derived from an EMBL/GenBank/DDBJ whole genome shotgun (WGS) entry which is preliminary data.</text>
</comment>
<dbReference type="Proteomes" id="UP000805193">
    <property type="component" value="Unassembled WGS sequence"/>
</dbReference>
<evidence type="ECO:0000313" key="1">
    <source>
        <dbReference type="EMBL" id="KAG0414345.1"/>
    </source>
</evidence>
<gene>
    <name evidence="1" type="ORF">HPB47_008474</name>
</gene>
<reference evidence="1 2" key="1">
    <citation type="journal article" date="2020" name="Cell">
        <title>Large-Scale Comparative Analyses of Tick Genomes Elucidate Their Genetic Diversity and Vector Capacities.</title>
        <authorList>
            <consortium name="Tick Genome and Microbiome Consortium (TIGMIC)"/>
            <person name="Jia N."/>
            <person name="Wang J."/>
            <person name="Shi W."/>
            <person name="Du L."/>
            <person name="Sun Y."/>
            <person name="Zhan W."/>
            <person name="Jiang J.F."/>
            <person name="Wang Q."/>
            <person name="Zhang B."/>
            <person name="Ji P."/>
            <person name="Bell-Sakyi L."/>
            <person name="Cui X.M."/>
            <person name="Yuan T.T."/>
            <person name="Jiang B.G."/>
            <person name="Yang W.F."/>
            <person name="Lam T.T."/>
            <person name="Chang Q.C."/>
            <person name="Ding S.J."/>
            <person name="Wang X.J."/>
            <person name="Zhu J.G."/>
            <person name="Ruan X.D."/>
            <person name="Zhao L."/>
            <person name="Wei J.T."/>
            <person name="Ye R.Z."/>
            <person name="Que T.C."/>
            <person name="Du C.H."/>
            <person name="Zhou Y.H."/>
            <person name="Cheng J.X."/>
            <person name="Dai P.F."/>
            <person name="Guo W.B."/>
            <person name="Han X.H."/>
            <person name="Huang E.J."/>
            <person name="Li L.F."/>
            <person name="Wei W."/>
            <person name="Gao Y.C."/>
            <person name="Liu J.Z."/>
            <person name="Shao H.Z."/>
            <person name="Wang X."/>
            <person name="Wang C.C."/>
            <person name="Yang T.C."/>
            <person name="Huo Q.B."/>
            <person name="Li W."/>
            <person name="Chen H.Y."/>
            <person name="Chen S.E."/>
            <person name="Zhou L.G."/>
            <person name="Ni X.B."/>
            <person name="Tian J.H."/>
            <person name="Sheng Y."/>
            <person name="Liu T."/>
            <person name="Pan Y.S."/>
            <person name="Xia L.Y."/>
            <person name="Li J."/>
            <person name="Zhao F."/>
            <person name="Cao W.C."/>
        </authorList>
    </citation>
    <scope>NUCLEOTIDE SEQUENCE [LARGE SCALE GENOMIC DNA]</scope>
    <source>
        <strain evidence="1">Iper-2018</strain>
    </source>
</reference>
<protein>
    <submittedName>
        <fullName evidence="1">Uncharacterized protein</fullName>
    </submittedName>
</protein>
<accession>A0AC60P4M5</accession>
<evidence type="ECO:0000313" key="2">
    <source>
        <dbReference type="Proteomes" id="UP000805193"/>
    </source>
</evidence>
<dbReference type="EMBL" id="JABSTQ010011185">
    <property type="protein sequence ID" value="KAG0414345.1"/>
    <property type="molecule type" value="Genomic_DNA"/>
</dbReference>
<sequence>MAPGSVSLWFLVFVLSGAADWSVLSGARAQEFQRQIKGGLTNDFLEEPSARHSHLKGGLKRHQNGPGSLEGAGSAQEAWPSRETSIGQGKTSAIDAGNFKFLMVSLHRFCKDSNKHIVGKLCQHCTKRTRIPTCNSSCLSIKFIVGKLHQLYCKSIDILNSKFIPSKISQHCTKSRAILSCNSMHSTNCIKLSI</sequence>